<dbReference type="AlphaFoldDB" id="A0AAU7CRP5"/>
<evidence type="ECO:0000256" key="11">
    <source>
        <dbReference type="HAMAP-Rule" id="MF_00300"/>
    </source>
</evidence>
<dbReference type="HAMAP" id="MF_00300">
    <property type="entry name" value="Chorismate_synth"/>
    <property type="match status" value="1"/>
</dbReference>
<dbReference type="InterPro" id="IPR000453">
    <property type="entry name" value="Chorismate_synth"/>
</dbReference>
<dbReference type="GO" id="GO:0010181">
    <property type="term" value="F:FMN binding"/>
    <property type="evidence" value="ECO:0007669"/>
    <property type="project" value="TreeGrafter"/>
</dbReference>
<evidence type="ECO:0000256" key="10">
    <source>
        <dbReference type="ARBA" id="ARBA00023239"/>
    </source>
</evidence>
<dbReference type="EC" id="4.2.3.5" evidence="3 11"/>
<dbReference type="PROSITE" id="PS00787">
    <property type="entry name" value="CHORISMATE_SYNTHASE_1"/>
    <property type="match status" value="1"/>
</dbReference>
<comment type="pathway">
    <text evidence="1 11 12">Metabolic intermediate biosynthesis; chorismate biosynthesis; chorismate from D-erythrose 4-phosphate and phosphoenolpyruvate: step 7/7.</text>
</comment>
<evidence type="ECO:0000256" key="12">
    <source>
        <dbReference type="RuleBase" id="RU000605"/>
    </source>
</evidence>
<evidence type="ECO:0000256" key="1">
    <source>
        <dbReference type="ARBA" id="ARBA00005044"/>
    </source>
</evidence>
<evidence type="ECO:0000313" key="13">
    <source>
        <dbReference type="EMBL" id="XBH07782.1"/>
    </source>
</evidence>
<dbReference type="NCBIfam" id="NF003793">
    <property type="entry name" value="PRK05382.1"/>
    <property type="match status" value="1"/>
</dbReference>
<protein>
    <recommendedName>
        <fullName evidence="3 11">Chorismate synthase</fullName>
        <shortName evidence="11">CS</shortName>
        <ecNumber evidence="3 11">4.2.3.5</ecNumber>
    </recommendedName>
    <alternativeName>
        <fullName evidence="11">5-enolpyruvylshikimate-3-phosphate phospholyase</fullName>
    </alternativeName>
</protein>
<evidence type="ECO:0000256" key="8">
    <source>
        <dbReference type="ARBA" id="ARBA00022857"/>
    </source>
</evidence>
<feature type="binding site" evidence="11">
    <location>
        <position position="325"/>
    </location>
    <ligand>
        <name>FMN</name>
        <dbReference type="ChEBI" id="CHEBI:58210"/>
    </ligand>
</feature>
<feature type="binding site" evidence="11">
    <location>
        <position position="46"/>
    </location>
    <ligand>
        <name>NADP(+)</name>
        <dbReference type="ChEBI" id="CHEBI:58349"/>
    </ligand>
</feature>
<comment type="function">
    <text evidence="11">Catalyzes the anti-1,4-elimination of the C-3 phosphate and the C-6 proR hydrogen from 5-enolpyruvylshikimate-3-phosphate (EPSP) to yield chorismate, which is the branch point compound that serves as the starting substrate for the three terminal pathways of aromatic amino acid biosynthesis. This reaction introduces a second double bond into the aromatic ring system.</text>
</comment>
<name>A0AAU7CRP5_9BACT</name>
<dbReference type="PANTHER" id="PTHR21085">
    <property type="entry name" value="CHORISMATE SYNTHASE"/>
    <property type="match status" value="1"/>
</dbReference>
<evidence type="ECO:0000256" key="4">
    <source>
        <dbReference type="ARBA" id="ARBA00022605"/>
    </source>
</evidence>
<keyword evidence="10 11" id="KW-0456">Lyase</keyword>
<dbReference type="GO" id="GO:0004107">
    <property type="term" value="F:chorismate synthase activity"/>
    <property type="evidence" value="ECO:0007669"/>
    <property type="project" value="UniProtKB-UniRule"/>
</dbReference>
<keyword evidence="7 11" id="KW-0274">FAD</keyword>
<dbReference type="Gene3D" id="3.60.150.10">
    <property type="entry name" value="Chorismate synthase AroC"/>
    <property type="match status" value="1"/>
</dbReference>
<comment type="subunit">
    <text evidence="11">Homotetramer.</text>
</comment>
<dbReference type="GO" id="GO:0009073">
    <property type="term" value="P:aromatic amino acid family biosynthetic process"/>
    <property type="evidence" value="ECO:0007669"/>
    <property type="project" value="UniProtKB-KW"/>
</dbReference>
<organism evidence="13">
    <name type="scientific">Singulisphaera sp. Ch08</name>
    <dbReference type="NCBI Taxonomy" id="3120278"/>
    <lineage>
        <taxon>Bacteria</taxon>
        <taxon>Pseudomonadati</taxon>
        <taxon>Planctomycetota</taxon>
        <taxon>Planctomycetia</taxon>
        <taxon>Isosphaerales</taxon>
        <taxon>Isosphaeraceae</taxon>
        <taxon>Singulisphaera</taxon>
    </lineage>
</organism>
<feature type="binding site" evidence="11">
    <location>
        <position position="284"/>
    </location>
    <ligand>
        <name>FMN</name>
        <dbReference type="ChEBI" id="CHEBI:58210"/>
    </ligand>
</feature>
<keyword evidence="5 11" id="KW-0285">Flavoprotein</keyword>
<dbReference type="GO" id="GO:0009423">
    <property type="term" value="P:chorismate biosynthetic process"/>
    <property type="evidence" value="ECO:0007669"/>
    <property type="project" value="UniProtKB-UniRule"/>
</dbReference>
<dbReference type="SUPFAM" id="SSF103263">
    <property type="entry name" value="Chorismate synthase, AroC"/>
    <property type="match status" value="1"/>
</dbReference>
<evidence type="ECO:0000256" key="9">
    <source>
        <dbReference type="ARBA" id="ARBA00023141"/>
    </source>
</evidence>
<dbReference type="PROSITE" id="PS00789">
    <property type="entry name" value="CHORISMATE_SYNTHASE_3"/>
    <property type="match status" value="1"/>
</dbReference>
<evidence type="ECO:0000256" key="6">
    <source>
        <dbReference type="ARBA" id="ARBA00022643"/>
    </source>
</evidence>
<comment type="similarity">
    <text evidence="2 11 12">Belongs to the chorismate synthase family.</text>
</comment>
<evidence type="ECO:0000256" key="2">
    <source>
        <dbReference type="ARBA" id="ARBA00008014"/>
    </source>
</evidence>
<accession>A0AAU7CRP5</accession>
<keyword evidence="6 11" id="KW-0288">FMN</keyword>
<dbReference type="PROSITE" id="PS00788">
    <property type="entry name" value="CHORISMATE_SYNTHASE_2"/>
    <property type="match status" value="1"/>
</dbReference>
<evidence type="ECO:0000256" key="3">
    <source>
        <dbReference type="ARBA" id="ARBA00013036"/>
    </source>
</evidence>
<dbReference type="PIRSF" id="PIRSF001456">
    <property type="entry name" value="Chorismate_synth"/>
    <property type="match status" value="1"/>
</dbReference>
<sequence>MLRYLTAGESHGPALTAIVEGFPSGITIDRELIDGELKRRQGGYGRGKRQTLETDRIIIDSGTYHGVTTGAPITLRLVNNDAKLERLQEPASPRGGHIDLAGSINYQTGIRQVLERASARETALRVAVGALAKLLLRELGIDVIGYVRELGGIAAPPLSFDLSVRDASPVYTLNPGADPSIVAAIDAAKAAGDTLGGIVEAIVSGCPIGLGSHAQWDRKLDARLALAVMSIQAIKGVEIGLGIEAARRPGSQVMDPIAHEPDHPSADRRFGFRRPTNNAGGIEGGTSNGEPIVVRASKKPISTLAARGPSVNMATKSPQLAAYERSDVCAVPAASVIVENVVAFEIAAALVEKYVGTSLGAIKAAHAALHDLARTHLETWGTAS</sequence>
<reference evidence="13" key="1">
    <citation type="submission" date="2024-05" db="EMBL/GenBank/DDBJ databases">
        <title>Planctomycetes of the genus Singulisphaera possess chitinolytic capabilities.</title>
        <authorList>
            <person name="Ivanova A."/>
        </authorList>
    </citation>
    <scope>NUCLEOTIDE SEQUENCE</scope>
    <source>
        <strain evidence="13">Ch08T</strain>
    </source>
</reference>
<dbReference type="CDD" id="cd07304">
    <property type="entry name" value="Chorismate_synthase"/>
    <property type="match status" value="1"/>
</dbReference>
<comment type="catalytic activity">
    <reaction evidence="11 12">
        <text>5-O-(1-carboxyvinyl)-3-phosphoshikimate = chorismate + phosphate</text>
        <dbReference type="Rhea" id="RHEA:21020"/>
        <dbReference type="ChEBI" id="CHEBI:29748"/>
        <dbReference type="ChEBI" id="CHEBI:43474"/>
        <dbReference type="ChEBI" id="CHEBI:57701"/>
        <dbReference type="EC" id="4.2.3.5"/>
    </reaction>
</comment>
<dbReference type="GO" id="GO:0008652">
    <property type="term" value="P:amino acid biosynthetic process"/>
    <property type="evidence" value="ECO:0007669"/>
    <property type="project" value="UniProtKB-KW"/>
</dbReference>
<keyword evidence="9 11" id="KW-0057">Aromatic amino acid biosynthesis</keyword>
<dbReference type="FunFam" id="3.60.150.10:FF:000002">
    <property type="entry name" value="Chorismate synthase"/>
    <property type="match status" value="1"/>
</dbReference>
<comment type="cofactor">
    <cofactor evidence="11 12">
        <name>FMNH2</name>
        <dbReference type="ChEBI" id="CHEBI:57618"/>
    </cofactor>
    <text evidence="11 12">Reduced FMN (FMNH(2)).</text>
</comment>
<dbReference type="InterPro" id="IPR035904">
    <property type="entry name" value="Chorismate_synth_AroC_sf"/>
</dbReference>
<feature type="binding site" evidence="11">
    <location>
        <begin position="232"/>
        <end position="233"/>
    </location>
    <ligand>
        <name>FMN</name>
        <dbReference type="ChEBI" id="CHEBI:58210"/>
    </ligand>
</feature>
<feature type="binding site" evidence="11">
    <location>
        <position position="40"/>
    </location>
    <ligand>
        <name>NADP(+)</name>
        <dbReference type="ChEBI" id="CHEBI:58349"/>
    </ligand>
</feature>
<evidence type="ECO:0000256" key="5">
    <source>
        <dbReference type="ARBA" id="ARBA00022630"/>
    </source>
</evidence>
<dbReference type="EMBL" id="CP155447">
    <property type="protein sequence ID" value="XBH07782.1"/>
    <property type="molecule type" value="Genomic_DNA"/>
</dbReference>
<dbReference type="PANTHER" id="PTHR21085:SF0">
    <property type="entry name" value="CHORISMATE SYNTHASE"/>
    <property type="match status" value="1"/>
</dbReference>
<dbReference type="GO" id="GO:0005829">
    <property type="term" value="C:cytosol"/>
    <property type="evidence" value="ECO:0007669"/>
    <property type="project" value="TreeGrafter"/>
</dbReference>
<keyword evidence="4 11" id="KW-0028">Amino-acid biosynthesis</keyword>
<gene>
    <name evidence="11 13" type="primary">aroC</name>
    <name evidence="13" type="ORF">V5E97_17640</name>
</gene>
<dbReference type="RefSeq" id="WP_406700622.1">
    <property type="nucleotide sequence ID" value="NZ_CP155447.1"/>
</dbReference>
<feature type="binding site" evidence="11">
    <location>
        <begin position="116"/>
        <end position="118"/>
    </location>
    <ligand>
        <name>FMN</name>
        <dbReference type="ChEBI" id="CHEBI:58210"/>
    </ligand>
</feature>
<dbReference type="NCBIfam" id="TIGR00033">
    <property type="entry name" value="aroC"/>
    <property type="match status" value="1"/>
</dbReference>
<proteinExistence type="inferred from homology"/>
<keyword evidence="8 11" id="KW-0521">NADP</keyword>
<dbReference type="Pfam" id="PF01264">
    <property type="entry name" value="Chorismate_synt"/>
    <property type="match status" value="1"/>
</dbReference>
<feature type="binding site" evidence="11">
    <location>
        <begin position="299"/>
        <end position="303"/>
    </location>
    <ligand>
        <name>FMN</name>
        <dbReference type="ChEBI" id="CHEBI:58210"/>
    </ligand>
</feature>
<evidence type="ECO:0000256" key="7">
    <source>
        <dbReference type="ARBA" id="ARBA00022827"/>
    </source>
</evidence>
<dbReference type="InterPro" id="IPR020541">
    <property type="entry name" value="Chorismate_synthase_CS"/>
</dbReference>